<evidence type="ECO:0000313" key="2">
    <source>
        <dbReference type="Proteomes" id="UP000247536"/>
    </source>
</evidence>
<name>A0ABX5NPE0_9HYPH</name>
<evidence type="ECO:0000313" key="1">
    <source>
        <dbReference type="EMBL" id="PYB72384.1"/>
    </source>
</evidence>
<accession>A0ABX5NPE0</accession>
<keyword evidence="2" id="KW-1185">Reference proteome</keyword>
<dbReference type="Proteomes" id="UP000247536">
    <property type="component" value="Unassembled WGS sequence"/>
</dbReference>
<comment type="caution">
    <text evidence="1">The sequence shown here is derived from an EMBL/GenBank/DDBJ whole genome shotgun (WGS) entry which is preliminary data.</text>
</comment>
<sequence length="134" mass="14619">MAYIEILPKSSEAQQTLFDDSHSALNLLFEAVKETLEVPDHDIIVELNQCTVLAFNATAVKAGSAPDVVIKIATSDHDLQPRFQTLSDQIVAGWNAHFGSALKMELWIGLIDTWGCNIQFDDSVDMDVATSAVA</sequence>
<organism evidence="1 2">
    <name type="scientific">Rhizobium wuzhouense</name>
    <dbReference type="NCBI Taxonomy" id="1986026"/>
    <lineage>
        <taxon>Bacteria</taxon>
        <taxon>Pseudomonadati</taxon>
        <taxon>Pseudomonadota</taxon>
        <taxon>Alphaproteobacteria</taxon>
        <taxon>Hyphomicrobiales</taxon>
        <taxon>Rhizobiaceae</taxon>
        <taxon>Rhizobium/Agrobacterium group</taxon>
        <taxon>Rhizobium</taxon>
    </lineage>
</organism>
<protein>
    <submittedName>
        <fullName evidence="1">Uncharacterized protein</fullName>
    </submittedName>
</protein>
<proteinExistence type="predicted"/>
<reference evidence="1 2" key="1">
    <citation type="submission" date="2018-06" db="EMBL/GenBank/DDBJ databases">
        <title>Rhizobium wuzhouense sp. nov., isolated from roots of Oryza officinalis.</title>
        <authorList>
            <person name="Yuan T."/>
        </authorList>
    </citation>
    <scope>NUCLEOTIDE SEQUENCE [LARGE SCALE GENOMIC DNA]</scope>
    <source>
        <strain evidence="1 2">W44</strain>
    </source>
</reference>
<dbReference type="RefSeq" id="WP_110792385.1">
    <property type="nucleotide sequence ID" value="NZ_QJRY01000005.1"/>
</dbReference>
<gene>
    <name evidence="1" type="ORF">DMY87_14710</name>
</gene>
<dbReference type="EMBL" id="QJRY01000005">
    <property type="protein sequence ID" value="PYB72384.1"/>
    <property type="molecule type" value="Genomic_DNA"/>
</dbReference>